<dbReference type="AlphaFoldDB" id="A0A7M2GNM4"/>
<feature type="chain" id="PRO_5032267250" description="Secreted protein" evidence="1">
    <location>
        <begin position="24"/>
        <end position="107"/>
    </location>
</feature>
<evidence type="ECO:0000313" key="4">
    <source>
        <dbReference type="Proteomes" id="UP000593663"/>
    </source>
</evidence>
<protein>
    <recommendedName>
        <fullName evidence="6">Secreted protein</fullName>
    </recommendedName>
</protein>
<proteinExistence type="predicted"/>
<reference evidence="4" key="3">
    <citation type="submission" date="2020-08" db="EMBL/GenBank/DDBJ databases">
        <title>Complete genome sequence of Sphingobium barthaii strain KK22, a high-molecular-weight polycyclic aromatic hydrocarbon-degrading soil bacterium.</title>
        <authorList>
            <person name="Mori J.F."/>
            <person name="Kanaly R.A."/>
        </authorList>
    </citation>
    <scope>NUCLEOTIDE SEQUENCE [LARGE SCALE GENOMIC DNA]</scope>
    <source>
        <strain evidence="4">KK22</strain>
    </source>
</reference>
<dbReference type="Proteomes" id="UP000628109">
    <property type="component" value="Unassembled WGS sequence"/>
</dbReference>
<accession>A0A7M2GNM4</accession>
<reference evidence="3" key="4">
    <citation type="journal article" date="2021" name="Microbiol. Resour. Announc.">
        <title>Complete Genome Sequence of Sphingobium barthaii KK22, a High-Molecular-Weight Polycyclic Aromatic Hydrocarbon-Degrading Soil Bacterium.</title>
        <authorList>
            <person name="Mori J.F."/>
            <person name="Kanaly R.A."/>
        </authorList>
    </citation>
    <scope>NUCLEOTIDE SEQUENCE</scope>
    <source>
        <strain evidence="3">KK22</strain>
    </source>
</reference>
<name>A0A7M2GNM4_SPHSA</name>
<keyword evidence="1" id="KW-0732">Signal</keyword>
<evidence type="ECO:0008006" key="6">
    <source>
        <dbReference type="Google" id="ProtNLM"/>
    </source>
</evidence>
<dbReference type="KEGG" id="sbar:H5V43_18670"/>
<organism evidence="3 4">
    <name type="scientific">Sphingobium fuliginis (strain ATCC 27551)</name>
    <dbReference type="NCBI Taxonomy" id="336203"/>
    <lineage>
        <taxon>Bacteria</taxon>
        <taxon>Pseudomonadati</taxon>
        <taxon>Pseudomonadota</taxon>
        <taxon>Alphaproteobacteria</taxon>
        <taxon>Sphingomonadales</taxon>
        <taxon>Sphingomonadaceae</taxon>
        <taxon>Sphingobium</taxon>
    </lineage>
</organism>
<gene>
    <name evidence="2" type="ORF">GCM10019071_21970</name>
    <name evidence="3" type="ORF">H5V43_18670</name>
</gene>
<dbReference type="RefSeq" id="WP_025548408.1">
    <property type="nucleotide sequence ID" value="NZ_BATN01000022.1"/>
</dbReference>
<evidence type="ECO:0000313" key="2">
    <source>
        <dbReference type="EMBL" id="GFZ91453.1"/>
    </source>
</evidence>
<reference evidence="2" key="1">
    <citation type="journal article" date="2014" name="Int. J. Syst. Evol. Microbiol.">
        <title>Complete genome of a new Firmicutes species belonging to the dominant human colonic microbiota ('Ruminococcus bicirculans') reveals two chromosomes and a selective capacity to utilize plant glucans.</title>
        <authorList>
            <consortium name="NISC Comparative Sequencing Program"/>
            <person name="Wegmann U."/>
            <person name="Louis P."/>
            <person name="Goesmann A."/>
            <person name="Henrissat B."/>
            <person name="Duncan S.H."/>
            <person name="Flint H.J."/>
        </authorList>
    </citation>
    <scope>NUCLEOTIDE SEQUENCE</scope>
    <source>
        <strain evidence="2">CCM 7327</strain>
    </source>
</reference>
<dbReference type="EMBL" id="CP060036">
    <property type="protein sequence ID" value="QOT74148.1"/>
    <property type="molecule type" value="Genomic_DNA"/>
</dbReference>
<evidence type="ECO:0000256" key="1">
    <source>
        <dbReference type="SAM" id="SignalP"/>
    </source>
</evidence>
<reference evidence="2" key="5">
    <citation type="submission" date="2024-05" db="EMBL/GenBank/DDBJ databases">
        <authorList>
            <person name="Sun Q."/>
            <person name="Sedlacek I."/>
        </authorList>
    </citation>
    <scope>NUCLEOTIDE SEQUENCE</scope>
    <source>
        <strain evidence="2">CCM 7327</strain>
    </source>
</reference>
<feature type="signal peptide" evidence="1">
    <location>
        <begin position="1"/>
        <end position="23"/>
    </location>
</feature>
<evidence type="ECO:0000313" key="5">
    <source>
        <dbReference type="Proteomes" id="UP000628109"/>
    </source>
</evidence>
<dbReference type="Proteomes" id="UP000593663">
    <property type="component" value="Chromosome 2"/>
</dbReference>
<sequence length="107" mass="12005">MKLGSCALALAIGAALLPVTAHADDPNDPTMRSAAARARDSAIIRRMNQQQLAYVRQRDARIMRNYRQAQGDRDSYADARGEYAQRMAEWRRAVAACNAGRWEYCTD</sequence>
<dbReference type="EMBL" id="BMDU01000004">
    <property type="protein sequence ID" value="GFZ91453.1"/>
    <property type="molecule type" value="Genomic_DNA"/>
</dbReference>
<reference evidence="5" key="2">
    <citation type="journal article" date="2019" name="Int. J. Syst. Evol. Microbiol.">
        <title>The Global Catalogue of Microorganisms (GCM) 10K type strain sequencing project: providing services to taxonomists for standard genome sequencing and annotation.</title>
        <authorList>
            <consortium name="The Broad Institute Genomics Platform"/>
            <consortium name="The Broad Institute Genome Sequencing Center for Infectious Disease"/>
            <person name="Wu L."/>
            <person name="Ma J."/>
        </authorList>
    </citation>
    <scope>NUCLEOTIDE SEQUENCE [LARGE SCALE GENOMIC DNA]</scope>
    <source>
        <strain evidence="5">CCM 7327</strain>
    </source>
</reference>
<keyword evidence="5" id="KW-1185">Reference proteome</keyword>
<evidence type="ECO:0000313" key="3">
    <source>
        <dbReference type="EMBL" id="QOT74148.1"/>
    </source>
</evidence>